<dbReference type="CDD" id="cd00090">
    <property type="entry name" value="HTH_ARSR"/>
    <property type="match status" value="1"/>
</dbReference>
<sequence length="108" mass="12677">MENIKDAENKNNIKDLLQFLNNRALNNSVRLGILIALSNFERLSFSELLEYTKIRKSSLLMYLKVLEEEGLITVKKQFTLYRPRTYASITDKGKDTIKKYFDLVNKIK</sequence>
<dbReference type="GeneID" id="92355104"/>
<feature type="domain" description="HTH arsR-type" evidence="1">
    <location>
        <begin position="18"/>
        <end position="102"/>
    </location>
</feature>
<protein>
    <submittedName>
        <fullName evidence="2">Transcriptional regulator</fullName>
    </submittedName>
</protein>
<proteinExistence type="predicted"/>
<evidence type="ECO:0000313" key="2">
    <source>
        <dbReference type="EMBL" id="BFH74210.1"/>
    </source>
</evidence>
<dbReference type="PANTHER" id="PTHR37318">
    <property type="entry name" value="BSL7504 PROTEIN"/>
    <property type="match status" value="1"/>
</dbReference>
<accession>A0AAT9GTT0</accession>
<dbReference type="EMBL" id="AP031322">
    <property type="protein sequence ID" value="BFH74210.1"/>
    <property type="molecule type" value="Genomic_DNA"/>
</dbReference>
<dbReference type="InterPro" id="IPR027395">
    <property type="entry name" value="WH_DNA-bd_dom"/>
</dbReference>
<dbReference type="KEGG" id="sjv:SJAV_21540"/>
<dbReference type="InterPro" id="IPR011991">
    <property type="entry name" value="ArsR-like_HTH"/>
</dbReference>
<dbReference type="SUPFAM" id="SSF46785">
    <property type="entry name" value="Winged helix' DNA-binding domain"/>
    <property type="match status" value="1"/>
</dbReference>
<reference evidence="2" key="1">
    <citation type="submission" date="2024-03" db="EMBL/GenBank/DDBJ databases">
        <title>Complete genome sequence of Sulfurisphaera javensis strain KD-1.</title>
        <authorList>
            <person name="Sakai H."/>
            <person name="Nur N."/>
            <person name="Suwanto A."/>
            <person name="Kurosawa N."/>
        </authorList>
    </citation>
    <scope>NUCLEOTIDE SEQUENCE</scope>
    <source>
        <strain evidence="2">KD-1</strain>
    </source>
</reference>
<dbReference type="SMART" id="SM00418">
    <property type="entry name" value="HTH_ARSR"/>
    <property type="match status" value="1"/>
</dbReference>
<dbReference type="InterPro" id="IPR036390">
    <property type="entry name" value="WH_DNA-bd_sf"/>
</dbReference>
<gene>
    <name evidence="2" type="ORF">SJAV_21540</name>
</gene>
<name>A0AAT9GTT0_9CREN</name>
<dbReference type="Gene3D" id="1.10.10.10">
    <property type="entry name" value="Winged helix-like DNA-binding domain superfamily/Winged helix DNA-binding domain"/>
    <property type="match status" value="1"/>
</dbReference>
<evidence type="ECO:0000259" key="1">
    <source>
        <dbReference type="SMART" id="SM00418"/>
    </source>
</evidence>
<dbReference type="InterPro" id="IPR036388">
    <property type="entry name" value="WH-like_DNA-bd_sf"/>
</dbReference>
<dbReference type="InterPro" id="IPR001845">
    <property type="entry name" value="HTH_ArsR_DNA-bd_dom"/>
</dbReference>
<dbReference type="RefSeq" id="WP_369609741.1">
    <property type="nucleotide sequence ID" value="NZ_AP031322.1"/>
</dbReference>
<dbReference type="AlphaFoldDB" id="A0AAT9GTT0"/>
<dbReference type="GO" id="GO:0003700">
    <property type="term" value="F:DNA-binding transcription factor activity"/>
    <property type="evidence" value="ECO:0007669"/>
    <property type="project" value="InterPro"/>
</dbReference>
<dbReference type="PANTHER" id="PTHR37318:SF1">
    <property type="entry name" value="BSL7504 PROTEIN"/>
    <property type="match status" value="1"/>
</dbReference>
<organism evidence="2">
    <name type="scientific">Sulfurisphaera javensis</name>
    <dbReference type="NCBI Taxonomy" id="2049879"/>
    <lineage>
        <taxon>Archaea</taxon>
        <taxon>Thermoproteota</taxon>
        <taxon>Thermoprotei</taxon>
        <taxon>Sulfolobales</taxon>
        <taxon>Sulfolobaceae</taxon>
        <taxon>Sulfurisphaera</taxon>
    </lineage>
</organism>
<dbReference type="Pfam" id="PF13601">
    <property type="entry name" value="HTH_34"/>
    <property type="match status" value="1"/>
</dbReference>